<dbReference type="PANTHER" id="PTHR21012:SF0">
    <property type="entry name" value="ASPARTATE 1-DECARBOXYLASE"/>
    <property type="match status" value="1"/>
</dbReference>
<feature type="active site" description="Schiff-base intermediate with substrate; via pyruvic acid" evidence="9 10">
    <location>
        <position position="25"/>
    </location>
</feature>
<evidence type="ECO:0000256" key="1">
    <source>
        <dbReference type="ARBA" id="ARBA00022490"/>
    </source>
</evidence>
<feature type="active site" description="Proton donor" evidence="9 10">
    <location>
        <position position="58"/>
    </location>
</feature>
<evidence type="ECO:0000256" key="5">
    <source>
        <dbReference type="ARBA" id="ARBA00023145"/>
    </source>
</evidence>
<feature type="binding site" evidence="9 11">
    <location>
        <begin position="73"/>
        <end position="75"/>
    </location>
    <ligand>
        <name>substrate</name>
    </ligand>
</feature>
<evidence type="ECO:0000256" key="7">
    <source>
        <dbReference type="ARBA" id="ARBA00023270"/>
    </source>
</evidence>
<dbReference type="Gene3D" id="2.40.40.20">
    <property type="match status" value="1"/>
</dbReference>
<comment type="catalytic activity">
    <reaction evidence="9">
        <text>L-aspartate + H(+) = beta-alanine + CO2</text>
        <dbReference type="Rhea" id="RHEA:19497"/>
        <dbReference type="ChEBI" id="CHEBI:15378"/>
        <dbReference type="ChEBI" id="CHEBI:16526"/>
        <dbReference type="ChEBI" id="CHEBI:29991"/>
        <dbReference type="ChEBI" id="CHEBI:57966"/>
        <dbReference type="EC" id="4.1.1.11"/>
    </reaction>
</comment>
<dbReference type="STRING" id="1385510.GCA_000425205_00719"/>
<evidence type="ECO:0000313" key="14">
    <source>
        <dbReference type="EMBL" id="KGX92138.1"/>
    </source>
</evidence>
<dbReference type="GO" id="GO:0005829">
    <property type="term" value="C:cytosol"/>
    <property type="evidence" value="ECO:0007669"/>
    <property type="project" value="TreeGrafter"/>
</dbReference>
<proteinExistence type="inferred from homology"/>
<comment type="cofactor">
    <cofactor evidence="9 10">
        <name>pyruvate</name>
        <dbReference type="ChEBI" id="CHEBI:15361"/>
    </cofactor>
    <text evidence="9 10">Binds 1 pyruvoyl group covalently per subunit.</text>
</comment>
<comment type="subcellular location">
    <subcellularLocation>
        <location evidence="9">Cytoplasm</location>
    </subcellularLocation>
</comment>
<evidence type="ECO:0000256" key="2">
    <source>
        <dbReference type="ARBA" id="ARBA00022655"/>
    </source>
</evidence>
<dbReference type="AlphaFoldDB" id="A0A0A5GLN4"/>
<comment type="subunit">
    <text evidence="9">Heterooctamer of four alpha and four beta subunits.</text>
</comment>
<dbReference type="eggNOG" id="COG0853">
    <property type="taxonomic scope" value="Bacteria"/>
</dbReference>
<organism evidence="14 15">
    <name type="scientific">Pontibacillus halophilus JSM 076056 = DSM 19796</name>
    <dbReference type="NCBI Taxonomy" id="1385510"/>
    <lineage>
        <taxon>Bacteria</taxon>
        <taxon>Bacillati</taxon>
        <taxon>Bacillota</taxon>
        <taxon>Bacilli</taxon>
        <taxon>Bacillales</taxon>
        <taxon>Bacillaceae</taxon>
        <taxon>Pontibacillus</taxon>
    </lineage>
</organism>
<dbReference type="EC" id="4.1.1.11" evidence="9"/>
<feature type="modified residue" description="Pyruvic acid (Ser)" evidence="9 12">
    <location>
        <position position="25"/>
    </location>
</feature>
<dbReference type="PANTHER" id="PTHR21012">
    <property type="entry name" value="ASPARTATE 1-DECARBOXYLASE"/>
    <property type="match status" value="1"/>
</dbReference>
<dbReference type="HAMAP" id="MF_00446">
    <property type="entry name" value="PanD"/>
    <property type="match status" value="1"/>
</dbReference>
<feature type="chain" id="PRO_5013991021" description="Aspartate 1-decarboxylase beta chain" evidence="9 13">
    <location>
        <begin position="1"/>
        <end position="24"/>
    </location>
</feature>
<keyword evidence="6 9" id="KW-0456">Lyase</keyword>
<keyword evidence="1 9" id="KW-0963">Cytoplasm</keyword>
<name>A0A0A5GLN4_9BACI</name>
<evidence type="ECO:0000256" key="13">
    <source>
        <dbReference type="PIRSR" id="PIRSR006246-5"/>
    </source>
</evidence>
<evidence type="ECO:0000256" key="6">
    <source>
        <dbReference type="ARBA" id="ARBA00023239"/>
    </source>
</evidence>
<dbReference type="InterPro" id="IPR009010">
    <property type="entry name" value="Asp_de-COase-like_dom_sf"/>
</dbReference>
<comment type="function">
    <text evidence="9">Catalyzes the pyruvoyl-dependent decarboxylation of aspartate to produce beta-alanine.</text>
</comment>
<dbReference type="GO" id="GO:0006523">
    <property type="term" value="P:alanine biosynthetic process"/>
    <property type="evidence" value="ECO:0007669"/>
    <property type="project" value="InterPro"/>
</dbReference>
<dbReference type="RefSeq" id="WP_026799489.1">
    <property type="nucleotide sequence ID" value="NZ_AULI01000002.1"/>
</dbReference>
<accession>A0A0A5GLN4</accession>
<dbReference type="GO" id="GO:0004068">
    <property type="term" value="F:aspartate 1-decarboxylase activity"/>
    <property type="evidence" value="ECO:0007669"/>
    <property type="project" value="UniProtKB-UniRule"/>
</dbReference>
<evidence type="ECO:0000256" key="12">
    <source>
        <dbReference type="PIRSR" id="PIRSR006246-3"/>
    </source>
</evidence>
<dbReference type="SUPFAM" id="SSF50692">
    <property type="entry name" value="ADC-like"/>
    <property type="match status" value="1"/>
</dbReference>
<comment type="pathway">
    <text evidence="9">Cofactor biosynthesis; (R)-pantothenate biosynthesis; beta-alanine from L-aspartate: step 1/1.</text>
</comment>
<sequence>MMRTMMKSKIHRARVTEADLNYVGSITIDANLLDEVGILPHEKVQIVNNNNGARLETYVIPGERNSGVVCLNGAAARLVQPGDIVIVVSYALVDEKELETFTPKVAIMNEHNEIVELIHQEPPLTVL</sequence>
<evidence type="ECO:0000256" key="11">
    <source>
        <dbReference type="PIRSR" id="PIRSR006246-2"/>
    </source>
</evidence>
<evidence type="ECO:0000313" key="15">
    <source>
        <dbReference type="Proteomes" id="UP000030528"/>
    </source>
</evidence>
<dbReference type="Pfam" id="PF02261">
    <property type="entry name" value="Asp_decarbox"/>
    <property type="match status" value="1"/>
</dbReference>
<dbReference type="PIRSF" id="PIRSF006246">
    <property type="entry name" value="Asp_decarbox"/>
    <property type="match status" value="1"/>
</dbReference>
<keyword evidence="3 9" id="KW-0210">Decarboxylase</keyword>
<dbReference type="CDD" id="cd06919">
    <property type="entry name" value="Asp_decarbox"/>
    <property type="match status" value="1"/>
</dbReference>
<comment type="similarity">
    <text evidence="9">Belongs to the PanD family.</text>
</comment>
<evidence type="ECO:0000256" key="8">
    <source>
        <dbReference type="ARBA" id="ARBA00023317"/>
    </source>
</evidence>
<dbReference type="Proteomes" id="UP000030528">
    <property type="component" value="Unassembled WGS sequence"/>
</dbReference>
<keyword evidence="8 9" id="KW-0670">Pyruvate</keyword>
<keyword evidence="7 9" id="KW-0704">Schiff base</keyword>
<dbReference type="OrthoDB" id="9803983at2"/>
<feature type="binding site" evidence="9 11">
    <location>
        <position position="57"/>
    </location>
    <ligand>
        <name>substrate</name>
    </ligand>
</feature>
<evidence type="ECO:0000256" key="4">
    <source>
        <dbReference type="ARBA" id="ARBA00022813"/>
    </source>
</evidence>
<keyword evidence="4 9" id="KW-0068">Autocatalytic cleavage</keyword>
<keyword evidence="5 9" id="KW-0865">Zymogen</keyword>
<dbReference type="NCBIfam" id="TIGR00223">
    <property type="entry name" value="panD"/>
    <property type="match status" value="1"/>
</dbReference>
<dbReference type="InterPro" id="IPR003190">
    <property type="entry name" value="Asp_decarbox"/>
</dbReference>
<dbReference type="UniPathway" id="UPA00028">
    <property type="reaction ID" value="UER00002"/>
</dbReference>
<keyword evidence="2 9" id="KW-0566">Pantothenate biosynthesis</keyword>
<evidence type="ECO:0000256" key="9">
    <source>
        <dbReference type="HAMAP-Rule" id="MF_00446"/>
    </source>
</evidence>
<dbReference type="EMBL" id="AVPE01000007">
    <property type="protein sequence ID" value="KGX92138.1"/>
    <property type="molecule type" value="Genomic_DNA"/>
</dbReference>
<evidence type="ECO:0000256" key="3">
    <source>
        <dbReference type="ARBA" id="ARBA00022793"/>
    </source>
</evidence>
<feature type="chain" id="PRO_5013991028" description="Aspartate 1-decarboxylase alpha chain" evidence="9 13">
    <location>
        <begin position="25"/>
        <end position="127"/>
    </location>
</feature>
<evidence type="ECO:0000256" key="10">
    <source>
        <dbReference type="PIRSR" id="PIRSR006246-1"/>
    </source>
</evidence>
<gene>
    <name evidence="9" type="primary">panD</name>
    <name evidence="14" type="ORF">N781_17710</name>
</gene>
<reference evidence="14 15" key="1">
    <citation type="submission" date="2013-08" db="EMBL/GenBank/DDBJ databases">
        <authorList>
            <person name="Huang J."/>
            <person name="Wang G."/>
        </authorList>
    </citation>
    <scope>NUCLEOTIDE SEQUENCE [LARGE SCALE GENOMIC DNA]</scope>
    <source>
        <strain evidence="14 15">JSM 076056</strain>
    </source>
</reference>
<protein>
    <recommendedName>
        <fullName evidence="9">Aspartate 1-decarboxylase</fullName>
        <ecNumber evidence="9">4.1.1.11</ecNumber>
    </recommendedName>
    <alternativeName>
        <fullName evidence="9">Aspartate alpha-decarboxylase</fullName>
    </alternativeName>
    <component>
        <recommendedName>
            <fullName evidence="9">Aspartate 1-decarboxylase beta chain</fullName>
        </recommendedName>
    </component>
    <component>
        <recommendedName>
            <fullName evidence="9">Aspartate 1-decarboxylase alpha chain</fullName>
        </recommendedName>
    </component>
</protein>
<comment type="caution">
    <text evidence="14">The sequence shown here is derived from an EMBL/GenBank/DDBJ whole genome shotgun (WGS) entry which is preliminary data.</text>
</comment>
<keyword evidence="15" id="KW-1185">Reference proteome</keyword>
<comment type="PTM">
    <text evidence="9 12">Is synthesized initially as an inactive proenzyme, which is activated by self-cleavage at a specific serine bond to produce a beta-subunit with a hydroxyl group at its C-terminus and an alpha-subunit with a pyruvoyl group at its N-terminus.</text>
</comment>
<dbReference type="GO" id="GO:0015940">
    <property type="term" value="P:pantothenate biosynthetic process"/>
    <property type="evidence" value="ECO:0007669"/>
    <property type="project" value="UniProtKB-UniRule"/>
</dbReference>